<keyword evidence="2" id="KW-0548">Nucleotidyltransferase</keyword>
<dbReference type="InterPro" id="IPR050238">
    <property type="entry name" value="DNA_Rep/Repair_Clamp_Loader"/>
</dbReference>
<dbReference type="Gene3D" id="3.40.50.300">
    <property type="entry name" value="P-loop containing nucleotide triphosphate hydrolases"/>
    <property type="match status" value="1"/>
</dbReference>
<dbReference type="AlphaFoldDB" id="A0A557QKM6"/>
<feature type="compositionally biased region" description="Low complexity" evidence="1">
    <location>
        <begin position="89"/>
        <end position="99"/>
    </location>
</feature>
<dbReference type="Pfam" id="PF13177">
    <property type="entry name" value="DNA_pol3_delta2"/>
    <property type="match status" value="1"/>
</dbReference>
<dbReference type="PANTHER" id="PTHR11669:SF8">
    <property type="entry name" value="DNA POLYMERASE III SUBUNIT DELTA"/>
    <property type="match status" value="1"/>
</dbReference>
<reference evidence="2 3" key="1">
    <citation type="submission" date="2019-07" db="EMBL/GenBank/DDBJ databases">
        <title>The pathways for chlorine oxyanion respiration interact through the shared metabolite chlorate.</title>
        <authorList>
            <person name="Barnum T.P."/>
            <person name="Cheng Y."/>
            <person name="Hill K.A."/>
            <person name="Lucas L.N."/>
            <person name="Carlson H.K."/>
            <person name="Coates J.D."/>
        </authorList>
    </citation>
    <scope>NUCLEOTIDE SEQUENCE [LARGE SCALE GENOMIC DNA]</scope>
    <source>
        <strain evidence="2 3">SFB-3</strain>
    </source>
</reference>
<dbReference type="NCBIfam" id="TIGR00678">
    <property type="entry name" value="holB"/>
    <property type="match status" value="1"/>
</dbReference>
<organism evidence="2 3">
    <name type="scientific">Denitromonas halophila</name>
    <dbReference type="NCBI Taxonomy" id="1629404"/>
    <lineage>
        <taxon>Bacteria</taxon>
        <taxon>Pseudomonadati</taxon>
        <taxon>Pseudomonadota</taxon>
        <taxon>Betaproteobacteria</taxon>
        <taxon>Rhodocyclales</taxon>
        <taxon>Zoogloeaceae</taxon>
        <taxon>Denitromonas</taxon>
    </lineage>
</organism>
<name>A0A557QKM6_9RHOO</name>
<dbReference type="GO" id="GO:0006261">
    <property type="term" value="P:DNA-templated DNA replication"/>
    <property type="evidence" value="ECO:0007669"/>
    <property type="project" value="TreeGrafter"/>
</dbReference>
<feature type="region of interest" description="Disordered" evidence="1">
    <location>
        <begin position="78"/>
        <end position="100"/>
    </location>
</feature>
<gene>
    <name evidence="2" type="primary">holB</name>
    <name evidence="2" type="ORF">FHP91_16790</name>
</gene>
<keyword evidence="2" id="KW-0808">Transferase</keyword>
<proteinExistence type="predicted"/>
<dbReference type="RefSeq" id="WP_144310656.1">
    <property type="nucleotide sequence ID" value="NZ_VMNK01000015.1"/>
</dbReference>
<evidence type="ECO:0000256" key="1">
    <source>
        <dbReference type="SAM" id="MobiDB-lite"/>
    </source>
</evidence>
<comment type="caution">
    <text evidence="2">The sequence shown here is derived from an EMBL/GenBank/DDBJ whole genome shotgun (WGS) entry which is preliminary data.</text>
</comment>
<dbReference type="SUPFAM" id="SSF52540">
    <property type="entry name" value="P-loop containing nucleoside triphosphate hydrolases"/>
    <property type="match status" value="1"/>
</dbReference>
<protein>
    <submittedName>
        <fullName evidence="2">DNA polymerase III subunit delta</fullName>
        <ecNumber evidence="2">2.7.7.7</ecNumber>
    </submittedName>
</protein>
<keyword evidence="3" id="KW-1185">Reference proteome</keyword>
<dbReference type="OrthoDB" id="9811073at2"/>
<sequence length="348" mass="38472">MIHTWHTALWHRLVATDARRAHAILLAGLPGQGKRVFAEAYAAHVLCSAPGVDGFACDVCTGCRLRLSGNHPDLRRLIPEADQAEPVETTSSSKTKPSTQIVIEQVRQLREQLTVTGHQSGDRVVIIDPPEAMNGNTANALLKLLEEPPEHTVFVLVSSAPRRLLPTIRSRCQQWDFGRPDVEAAQAWLKDTMGSADTQLLALTGGMPLAAAQLAGNDGAAMRQRFVDDVSRIGRRDPLMLAGDWDAWLRSKEAVAADFDLPRLADWMLRWVWDLSSTVLGGQARYFPDCQAQFDRCSAGADRAVMLDCYNAMVQIRRVIKHPLNARLLIEDMLLRYARAVSRPGGRS</sequence>
<dbReference type="InterPro" id="IPR027417">
    <property type="entry name" value="P-loop_NTPase"/>
</dbReference>
<dbReference type="EMBL" id="VMNK01000015">
    <property type="protein sequence ID" value="TVO53427.1"/>
    <property type="molecule type" value="Genomic_DNA"/>
</dbReference>
<dbReference type="GO" id="GO:0008408">
    <property type="term" value="F:3'-5' exonuclease activity"/>
    <property type="evidence" value="ECO:0007669"/>
    <property type="project" value="InterPro"/>
</dbReference>
<dbReference type="Proteomes" id="UP000319502">
    <property type="component" value="Unassembled WGS sequence"/>
</dbReference>
<evidence type="ECO:0000313" key="3">
    <source>
        <dbReference type="Proteomes" id="UP000319502"/>
    </source>
</evidence>
<dbReference type="InterPro" id="IPR004622">
    <property type="entry name" value="DNA_pol_HolB"/>
</dbReference>
<dbReference type="GO" id="GO:0003887">
    <property type="term" value="F:DNA-directed DNA polymerase activity"/>
    <property type="evidence" value="ECO:0007669"/>
    <property type="project" value="UniProtKB-EC"/>
</dbReference>
<dbReference type="PANTHER" id="PTHR11669">
    <property type="entry name" value="REPLICATION FACTOR C / DNA POLYMERASE III GAMMA-TAU SUBUNIT"/>
    <property type="match status" value="1"/>
</dbReference>
<evidence type="ECO:0000313" key="2">
    <source>
        <dbReference type="EMBL" id="TVO53427.1"/>
    </source>
</evidence>
<dbReference type="EC" id="2.7.7.7" evidence="2"/>
<accession>A0A557QKM6</accession>
<dbReference type="GO" id="GO:0009360">
    <property type="term" value="C:DNA polymerase III complex"/>
    <property type="evidence" value="ECO:0007669"/>
    <property type="project" value="TreeGrafter"/>
</dbReference>